<gene>
    <name evidence="2" type="ORF">VT50_0232775</name>
</gene>
<protein>
    <recommendedName>
        <fullName evidence="4">Lipoprotein</fullName>
    </recommendedName>
</protein>
<evidence type="ECO:0008006" key="4">
    <source>
        <dbReference type="Google" id="ProtNLM"/>
    </source>
</evidence>
<name>A0A1V4CV83_9ACTN</name>
<reference evidence="2" key="1">
    <citation type="submission" date="2016-12" db="EMBL/GenBank/DDBJ databases">
        <title>Genome sequence of Streptomyces antioxidans MUSC 164.</title>
        <authorList>
            <person name="Lee L.-H."/>
            <person name="Ser H.-L."/>
        </authorList>
    </citation>
    <scope>NUCLEOTIDE SEQUENCE [LARGE SCALE GENOMIC DNA]</scope>
    <source>
        <strain evidence="2">MUSC 164</strain>
    </source>
</reference>
<evidence type="ECO:0000313" key="2">
    <source>
        <dbReference type="EMBL" id="OPF71509.1"/>
    </source>
</evidence>
<keyword evidence="3" id="KW-1185">Reference proteome</keyword>
<dbReference type="OrthoDB" id="5114877at2"/>
<dbReference type="EMBL" id="LAKD02000119">
    <property type="protein sequence ID" value="OPF71509.1"/>
    <property type="molecule type" value="Genomic_DNA"/>
</dbReference>
<evidence type="ECO:0000256" key="1">
    <source>
        <dbReference type="SAM" id="MobiDB-lite"/>
    </source>
</evidence>
<organism evidence="2 3">
    <name type="scientific">Streptomyces antioxidans</name>
    <dbReference type="NCBI Taxonomy" id="1507734"/>
    <lineage>
        <taxon>Bacteria</taxon>
        <taxon>Bacillati</taxon>
        <taxon>Actinomycetota</taxon>
        <taxon>Actinomycetes</taxon>
        <taxon>Kitasatosporales</taxon>
        <taxon>Streptomycetaceae</taxon>
        <taxon>Streptomyces</taxon>
    </lineage>
</organism>
<feature type="region of interest" description="Disordered" evidence="1">
    <location>
        <begin position="134"/>
        <end position="182"/>
    </location>
</feature>
<dbReference type="AlphaFoldDB" id="A0A1V4CV83"/>
<feature type="compositionally biased region" description="Gly residues" evidence="1">
    <location>
        <begin position="162"/>
        <end position="171"/>
    </location>
</feature>
<dbReference type="RefSeq" id="WP_046088504.1">
    <property type="nucleotide sequence ID" value="NZ_LAKD02000119.1"/>
</dbReference>
<comment type="caution">
    <text evidence="2">The sequence shown here is derived from an EMBL/GenBank/DDBJ whole genome shotgun (WGS) entry which is preliminary data.</text>
</comment>
<dbReference type="Proteomes" id="UP000033615">
    <property type="component" value="Unassembled WGS sequence"/>
</dbReference>
<proteinExistence type="predicted"/>
<dbReference type="PROSITE" id="PS51257">
    <property type="entry name" value="PROKAR_LIPOPROTEIN"/>
    <property type="match status" value="1"/>
</dbReference>
<evidence type="ECO:0000313" key="3">
    <source>
        <dbReference type="Proteomes" id="UP000033615"/>
    </source>
</evidence>
<accession>A0A1V4CV83</accession>
<sequence length="182" mass="18514">MSLALRATAVGAALLFLAGCGGGERTHGAGHEQKKVSPATKEFAKPGKPAPLTGIADAIGCKATIVTEAAELRQGSCGSGQKRFTMVTFATDKGQHDWLTTSKDYGGMYLVGKRWSVTGLSMGSLEPLREKIGGSLEKGMSHGGSHGGSHAGSHSGSKTGDGMEGMEGMDGSGSHAGHDAKK</sequence>
<feature type="compositionally biased region" description="Gly residues" evidence="1">
    <location>
        <begin position="141"/>
        <end position="150"/>
    </location>
</feature>